<proteinExistence type="predicted"/>
<reference evidence="5 6" key="1">
    <citation type="journal article" date="2019" name="Environ. Microbiol.">
        <title>Species interactions and distinct microbial communities in high Arctic permafrost affected cryosols are associated with the CH4 and CO2 gas fluxes.</title>
        <authorList>
            <person name="Altshuler I."/>
            <person name="Hamel J."/>
            <person name="Turney S."/>
            <person name="Magnuson E."/>
            <person name="Levesque R."/>
            <person name="Greer C."/>
            <person name="Whyte L.G."/>
        </authorList>
    </citation>
    <scope>NUCLEOTIDE SEQUENCE [LARGE SCALE GENOMIC DNA]</scope>
    <source>
        <strain evidence="5 6">S5.20</strain>
    </source>
</reference>
<name>A0A502E7I6_9MYCO</name>
<dbReference type="Pfam" id="PF00392">
    <property type="entry name" value="GntR"/>
    <property type="match status" value="1"/>
</dbReference>
<dbReference type="EMBL" id="RCZG01000008">
    <property type="protein sequence ID" value="TPG32456.1"/>
    <property type="molecule type" value="Genomic_DNA"/>
</dbReference>
<dbReference type="CDD" id="cd07377">
    <property type="entry name" value="WHTH_GntR"/>
    <property type="match status" value="1"/>
</dbReference>
<dbReference type="InterPro" id="IPR011711">
    <property type="entry name" value="GntR_C"/>
</dbReference>
<dbReference type="SMART" id="SM00345">
    <property type="entry name" value="HTH_GNTR"/>
    <property type="match status" value="1"/>
</dbReference>
<feature type="domain" description="HTH gntR-type" evidence="4">
    <location>
        <begin position="22"/>
        <end position="90"/>
    </location>
</feature>
<dbReference type="SUPFAM" id="SSF46785">
    <property type="entry name" value="Winged helix' DNA-binding domain"/>
    <property type="match status" value="1"/>
</dbReference>
<evidence type="ECO:0000259" key="4">
    <source>
        <dbReference type="PROSITE" id="PS50949"/>
    </source>
</evidence>
<dbReference type="RefSeq" id="WP_140694381.1">
    <property type="nucleotide sequence ID" value="NZ_RCZG01000008.1"/>
</dbReference>
<dbReference type="OrthoDB" id="9816161at2"/>
<accession>A0A502E7I6</accession>
<gene>
    <name evidence="5" type="ORF">EAH80_19485</name>
</gene>
<dbReference type="SMART" id="SM00895">
    <property type="entry name" value="FCD"/>
    <property type="match status" value="1"/>
</dbReference>
<evidence type="ECO:0000256" key="3">
    <source>
        <dbReference type="ARBA" id="ARBA00023163"/>
    </source>
</evidence>
<dbReference type="InterPro" id="IPR008920">
    <property type="entry name" value="TF_FadR/GntR_C"/>
</dbReference>
<dbReference type="Gene3D" id="1.20.120.530">
    <property type="entry name" value="GntR ligand-binding domain-like"/>
    <property type="match status" value="1"/>
</dbReference>
<dbReference type="SUPFAM" id="SSF48008">
    <property type="entry name" value="GntR ligand-binding domain-like"/>
    <property type="match status" value="1"/>
</dbReference>
<dbReference type="PANTHER" id="PTHR43537">
    <property type="entry name" value="TRANSCRIPTIONAL REGULATOR, GNTR FAMILY"/>
    <property type="match status" value="1"/>
</dbReference>
<dbReference type="AlphaFoldDB" id="A0A502E7I6"/>
<dbReference type="Gene3D" id="1.10.10.10">
    <property type="entry name" value="Winged helix-like DNA-binding domain superfamily/Winged helix DNA-binding domain"/>
    <property type="match status" value="1"/>
</dbReference>
<dbReference type="PROSITE" id="PS50949">
    <property type="entry name" value="HTH_GNTR"/>
    <property type="match status" value="1"/>
</dbReference>
<dbReference type="InterPro" id="IPR036390">
    <property type="entry name" value="WH_DNA-bd_sf"/>
</dbReference>
<keyword evidence="1" id="KW-0805">Transcription regulation</keyword>
<dbReference type="PANTHER" id="PTHR43537:SF44">
    <property type="entry name" value="GNTR FAMILY REGULATORY PROTEIN"/>
    <property type="match status" value="1"/>
</dbReference>
<evidence type="ECO:0000256" key="2">
    <source>
        <dbReference type="ARBA" id="ARBA00023125"/>
    </source>
</evidence>
<evidence type="ECO:0000313" key="5">
    <source>
        <dbReference type="EMBL" id="TPG32456.1"/>
    </source>
</evidence>
<protein>
    <submittedName>
        <fullName evidence="5">GntR family transcriptional regulator</fullName>
    </submittedName>
</protein>
<dbReference type="InterPro" id="IPR000524">
    <property type="entry name" value="Tscrpt_reg_HTH_GntR"/>
</dbReference>
<keyword evidence="3" id="KW-0804">Transcription</keyword>
<dbReference type="InterPro" id="IPR036388">
    <property type="entry name" value="WH-like_DNA-bd_sf"/>
</dbReference>
<dbReference type="Proteomes" id="UP000320095">
    <property type="component" value="Unassembled WGS sequence"/>
</dbReference>
<dbReference type="GO" id="GO:0003700">
    <property type="term" value="F:DNA-binding transcription factor activity"/>
    <property type="evidence" value="ECO:0007669"/>
    <property type="project" value="InterPro"/>
</dbReference>
<organism evidence="5 6">
    <name type="scientific">Mycolicibacterium hodleri</name>
    <dbReference type="NCBI Taxonomy" id="49897"/>
    <lineage>
        <taxon>Bacteria</taxon>
        <taxon>Bacillati</taxon>
        <taxon>Actinomycetota</taxon>
        <taxon>Actinomycetes</taxon>
        <taxon>Mycobacteriales</taxon>
        <taxon>Mycobacteriaceae</taxon>
        <taxon>Mycolicibacterium</taxon>
    </lineage>
</organism>
<dbReference type="Pfam" id="PF07729">
    <property type="entry name" value="FCD"/>
    <property type="match status" value="1"/>
</dbReference>
<evidence type="ECO:0000256" key="1">
    <source>
        <dbReference type="ARBA" id="ARBA00023015"/>
    </source>
</evidence>
<keyword evidence="6" id="KW-1185">Reference proteome</keyword>
<dbReference type="GO" id="GO:0003677">
    <property type="term" value="F:DNA binding"/>
    <property type="evidence" value="ECO:0007669"/>
    <property type="project" value="UniProtKB-KW"/>
</dbReference>
<keyword evidence="2" id="KW-0238">DNA-binding</keyword>
<evidence type="ECO:0000313" key="6">
    <source>
        <dbReference type="Proteomes" id="UP000320095"/>
    </source>
</evidence>
<sequence length="248" mass="27349">MPDNKPTRRAANGVADDGVPEGRLVDRITRDLRERILDHTIAPGTELIQTEWSEKLQVSRTPLREAFRILEQDGLVRVSNGNRTVQVVHFTTAELRELYEVREVVDGLAARLLAKRGLTPELDGKLAGLLVTMTAAMTPFDPAAWFSAHMAFHLSIAEASGNTRVRQQRNLVKMTSFSLHSYLAELSPTSKTLRRVLEIGDRQHRAIYDAIRSGSGDLAEMAACGHIRTTLDSGLIVGATERAETQAG</sequence>
<comment type="caution">
    <text evidence="5">The sequence shown here is derived from an EMBL/GenBank/DDBJ whole genome shotgun (WGS) entry which is preliminary data.</text>
</comment>